<gene>
    <name evidence="2" type="ORF">SAMN05216555_11131</name>
</gene>
<protein>
    <submittedName>
        <fullName evidence="2">Uncharacterized conserved protein, contains PQ loop repeat</fullName>
    </submittedName>
</protein>
<keyword evidence="3" id="KW-1185">Reference proteome</keyword>
<accession>A0A1G8U001</accession>
<feature type="transmembrane region" description="Helical" evidence="1">
    <location>
        <begin position="58"/>
        <end position="77"/>
    </location>
</feature>
<name>A0A1G8U001_9MICC</name>
<dbReference type="Proteomes" id="UP000182130">
    <property type="component" value="Unassembled WGS sequence"/>
</dbReference>
<evidence type="ECO:0000256" key="1">
    <source>
        <dbReference type="SAM" id="Phobius"/>
    </source>
</evidence>
<sequence length="103" mass="11051">MIAGTVSTILFAVSMLPMLVKAARTKDLASYSLGNLLLANIANAVHSVYVFSLPAGPIWLLHVAYVVASVLMLAWCLRYRRAPGGATDVVGKGLRPQERLLEA</sequence>
<organism evidence="2 3">
    <name type="scientific">Arthrobacter cupressi</name>
    <dbReference type="NCBI Taxonomy" id="1045773"/>
    <lineage>
        <taxon>Bacteria</taxon>
        <taxon>Bacillati</taxon>
        <taxon>Actinomycetota</taxon>
        <taxon>Actinomycetes</taxon>
        <taxon>Micrococcales</taxon>
        <taxon>Micrococcaceae</taxon>
        <taxon>Arthrobacter</taxon>
    </lineage>
</organism>
<reference evidence="3" key="1">
    <citation type="submission" date="2016-10" db="EMBL/GenBank/DDBJ databases">
        <authorList>
            <person name="Varghese N."/>
            <person name="Submissions S."/>
        </authorList>
    </citation>
    <scope>NUCLEOTIDE SEQUENCE [LARGE SCALE GENOMIC DNA]</scope>
    <source>
        <strain evidence="3">CGMCC 1.10783</strain>
    </source>
</reference>
<proteinExistence type="predicted"/>
<dbReference type="STRING" id="1045773.SAMN05216555_11131"/>
<evidence type="ECO:0000313" key="3">
    <source>
        <dbReference type="Proteomes" id="UP000182130"/>
    </source>
</evidence>
<keyword evidence="1" id="KW-0812">Transmembrane</keyword>
<dbReference type="AlphaFoldDB" id="A0A1G8U001"/>
<dbReference type="EMBL" id="FNEI01000011">
    <property type="protein sequence ID" value="SDJ47037.1"/>
    <property type="molecule type" value="Genomic_DNA"/>
</dbReference>
<keyword evidence="1" id="KW-0472">Membrane</keyword>
<dbReference type="Gene3D" id="1.20.1280.290">
    <property type="match status" value="1"/>
</dbReference>
<evidence type="ECO:0000313" key="2">
    <source>
        <dbReference type="EMBL" id="SDJ47037.1"/>
    </source>
</evidence>
<keyword evidence="1" id="KW-1133">Transmembrane helix</keyword>